<keyword evidence="2" id="KW-1185">Reference proteome</keyword>
<protein>
    <submittedName>
        <fullName evidence="1">Spherical body protein, putative</fullName>
    </submittedName>
</protein>
<accession>A0A9W5TC40</accession>
<gene>
    <name evidence="1" type="ORF">BaOVIS_023500</name>
</gene>
<reference evidence="1" key="1">
    <citation type="submission" date="2019-12" db="EMBL/GenBank/DDBJ databases">
        <title>Genome sequence of Babesia ovis.</title>
        <authorList>
            <person name="Yamagishi J."/>
            <person name="Sevinc F."/>
            <person name="Xuan X."/>
        </authorList>
    </citation>
    <scope>NUCLEOTIDE SEQUENCE</scope>
    <source>
        <strain evidence="1">Selcuk</strain>
    </source>
</reference>
<evidence type="ECO:0000313" key="2">
    <source>
        <dbReference type="Proteomes" id="UP001057455"/>
    </source>
</evidence>
<dbReference type="EMBL" id="BLIY01000017">
    <property type="protein sequence ID" value="GFE54946.1"/>
    <property type="molecule type" value="Genomic_DNA"/>
</dbReference>
<proteinExistence type="predicted"/>
<organism evidence="1 2">
    <name type="scientific">Babesia ovis</name>
    <dbReference type="NCBI Taxonomy" id="5869"/>
    <lineage>
        <taxon>Eukaryota</taxon>
        <taxon>Sar</taxon>
        <taxon>Alveolata</taxon>
        <taxon>Apicomplexa</taxon>
        <taxon>Aconoidasida</taxon>
        <taxon>Piroplasmida</taxon>
        <taxon>Babesiidae</taxon>
        <taxon>Babesia</taxon>
    </lineage>
</organism>
<dbReference type="Proteomes" id="UP001057455">
    <property type="component" value="Unassembled WGS sequence"/>
</dbReference>
<dbReference type="AlphaFoldDB" id="A0A9W5TC40"/>
<evidence type="ECO:0000313" key="1">
    <source>
        <dbReference type="EMBL" id="GFE54946.1"/>
    </source>
</evidence>
<dbReference type="OrthoDB" id="10598798at2759"/>
<name>A0A9W5TC40_BABOV</name>
<comment type="caution">
    <text evidence="1">The sequence shown here is derived from an EMBL/GenBank/DDBJ whole genome shotgun (WGS) entry which is preliminary data.</text>
</comment>
<sequence length="359" mass="42119">MIWLVKFGKHIFRVPKKRHKVADVYVQQFKRDGLNMVSISYIFVNGAKQYETIQVEINHNSLVYVDKEKRESWVKQWLALPLNFLAAKWHPLIAVSHGEKDIDEKSWYIIPQRLDDTRVHMACLRHNKYKLIISPIHLIDVNSHFEDRRSPLLISHAVKVTFSPTKGYITIMIKIKTCSDSYKVYIPSTSHGFFEPSNILRDCYTITYMKGCSTSSSHVKIYVDISKAYSQWPEVVIITNLRRGNWLYTQYSIAPLRFTTHVLVDVINSTKHTELYKASGNETVVYVEVFDDFMDRWQYVVVHIRKQNYDPKIKNASLPIAQKVYKRIEMENGFVYYDLDAFDKDTFMNMLSKIPVNNA</sequence>